<dbReference type="PANTHER" id="PTHR33659">
    <property type="entry name" value="PROTEIN, PUTATIVE-RELATED-RELATED"/>
    <property type="match status" value="1"/>
</dbReference>
<sequence>MKDQATNVVRAVQKSWKSRDHRVLLVEKDLIIYEVDIVAGEQADKAKGIYKVSQGKLMPSRLRGLLLPIGAQWNMSMSDVRVSLSDNIDRGQSKTSPSKSVPEVFPTDEGEAARVDDAHLEVLPSMDINPEEVRGTLGVSTTTGPTTFVSSFKAVIMVVFVFATLAVMAADVSAQTIEMMAPAPAPSMATGAGFSLLVSGSIIGFSLFFSLLAIIKH</sequence>
<feature type="region of interest" description="Disordered" evidence="1">
    <location>
        <begin position="87"/>
        <end position="106"/>
    </location>
</feature>
<proteinExistence type="predicted"/>
<evidence type="ECO:0000256" key="2">
    <source>
        <dbReference type="SAM" id="Phobius"/>
    </source>
</evidence>
<evidence type="ECO:0000313" key="4">
    <source>
        <dbReference type="Proteomes" id="UP000323000"/>
    </source>
</evidence>
<evidence type="ECO:0000313" key="3">
    <source>
        <dbReference type="EMBL" id="TXG70474.1"/>
    </source>
</evidence>
<evidence type="ECO:0000256" key="1">
    <source>
        <dbReference type="SAM" id="MobiDB-lite"/>
    </source>
</evidence>
<dbReference type="OrthoDB" id="10600129at2759"/>
<dbReference type="AlphaFoldDB" id="A0A5C7INN6"/>
<keyword evidence="2" id="KW-1133">Transmembrane helix</keyword>
<reference evidence="4" key="1">
    <citation type="journal article" date="2019" name="Gigascience">
        <title>De novo genome assembly of the endangered Acer yangbiense, a plant species with extremely small populations endemic to Yunnan Province, China.</title>
        <authorList>
            <person name="Yang J."/>
            <person name="Wariss H.M."/>
            <person name="Tao L."/>
            <person name="Zhang R."/>
            <person name="Yun Q."/>
            <person name="Hollingsworth P."/>
            <person name="Dao Z."/>
            <person name="Luo G."/>
            <person name="Guo H."/>
            <person name="Ma Y."/>
            <person name="Sun W."/>
        </authorList>
    </citation>
    <scope>NUCLEOTIDE SEQUENCE [LARGE SCALE GENOMIC DNA]</scope>
    <source>
        <strain evidence="4">cv. Malutang</strain>
    </source>
</reference>
<dbReference type="Proteomes" id="UP000323000">
    <property type="component" value="Chromosome 2"/>
</dbReference>
<keyword evidence="4" id="KW-1185">Reference proteome</keyword>
<protein>
    <submittedName>
        <fullName evidence="3">Uncharacterized protein</fullName>
    </submittedName>
</protein>
<dbReference type="EMBL" id="VAHF01000002">
    <property type="protein sequence ID" value="TXG70474.1"/>
    <property type="molecule type" value="Genomic_DNA"/>
</dbReference>
<name>A0A5C7INN6_9ROSI</name>
<keyword evidence="2" id="KW-0472">Membrane</keyword>
<keyword evidence="2" id="KW-0812">Transmembrane</keyword>
<comment type="caution">
    <text evidence="3">The sequence shown here is derived from an EMBL/GenBank/DDBJ whole genome shotgun (WGS) entry which is preliminary data.</text>
</comment>
<organism evidence="3 4">
    <name type="scientific">Acer yangbiense</name>
    <dbReference type="NCBI Taxonomy" id="1000413"/>
    <lineage>
        <taxon>Eukaryota</taxon>
        <taxon>Viridiplantae</taxon>
        <taxon>Streptophyta</taxon>
        <taxon>Embryophyta</taxon>
        <taxon>Tracheophyta</taxon>
        <taxon>Spermatophyta</taxon>
        <taxon>Magnoliopsida</taxon>
        <taxon>eudicotyledons</taxon>
        <taxon>Gunneridae</taxon>
        <taxon>Pentapetalae</taxon>
        <taxon>rosids</taxon>
        <taxon>malvids</taxon>
        <taxon>Sapindales</taxon>
        <taxon>Sapindaceae</taxon>
        <taxon>Hippocastanoideae</taxon>
        <taxon>Acereae</taxon>
        <taxon>Acer</taxon>
    </lineage>
</organism>
<gene>
    <name evidence="3" type="ORF">EZV62_005409</name>
</gene>
<dbReference type="PANTHER" id="PTHR33659:SF11">
    <property type="entry name" value="TRANSMEMBRANE PROTEIN"/>
    <property type="match status" value="1"/>
</dbReference>
<feature type="transmembrane region" description="Helical" evidence="2">
    <location>
        <begin position="154"/>
        <end position="174"/>
    </location>
</feature>
<feature type="transmembrane region" description="Helical" evidence="2">
    <location>
        <begin position="194"/>
        <end position="215"/>
    </location>
</feature>
<accession>A0A5C7INN6</accession>